<feature type="transmembrane region" description="Helical" evidence="7">
    <location>
        <begin position="62"/>
        <end position="86"/>
    </location>
</feature>
<dbReference type="EMBL" id="MF508648">
    <property type="protein sequence ID" value="AUO29187.1"/>
    <property type="molecule type" value="Genomic_DNA"/>
</dbReference>
<gene>
    <name evidence="8" type="primary">nad4l</name>
</gene>
<keyword evidence="8" id="KW-0496">Mitochondrion</keyword>
<evidence type="ECO:0000256" key="1">
    <source>
        <dbReference type="ARBA" id="ARBA00004141"/>
    </source>
</evidence>
<reference evidence="8" key="1">
    <citation type="submission" date="2017-07" db="EMBL/GenBank/DDBJ databases">
        <title>Mitochondrial genome of Vannella croatica (Amoebozoa, Discosea, Vannellida).</title>
        <authorList>
            <person name="Natalya B."/>
            <person name="Elena N."/>
            <person name="Olja M."/>
            <person name="Anna G."/>
            <person name="Oksana K."/>
            <person name="Alexander K."/>
            <person name="Alexey M."/>
            <person name="Dmitrii P."/>
            <person name="Alexey S."/>
        </authorList>
    </citation>
    <scope>NUCLEOTIDE SEQUENCE</scope>
</reference>
<dbReference type="NCBIfam" id="NF004320">
    <property type="entry name" value="PRK05715.1-2"/>
    <property type="match status" value="1"/>
</dbReference>
<feature type="transmembrane region" description="Helical" evidence="7">
    <location>
        <begin position="31"/>
        <end position="50"/>
    </location>
</feature>
<dbReference type="GO" id="GO:0030964">
    <property type="term" value="C:NADH dehydrogenase complex"/>
    <property type="evidence" value="ECO:0007669"/>
    <property type="project" value="TreeGrafter"/>
</dbReference>
<keyword evidence="6 7" id="KW-0472">Membrane</keyword>
<protein>
    <submittedName>
        <fullName evidence="8">NADH dehydrogenase subunit 4l</fullName>
    </submittedName>
</protein>
<dbReference type="InterPro" id="IPR001133">
    <property type="entry name" value="NADH_UbQ_OxRdtase_chain4L/K"/>
</dbReference>
<evidence type="ECO:0000256" key="4">
    <source>
        <dbReference type="ARBA" id="ARBA00022692"/>
    </source>
</evidence>
<evidence type="ECO:0000256" key="2">
    <source>
        <dbReference type="ARBA" id="ARBA00010519"/>
    </source>
</evidence>
<proteinExistence type="inferred from homology"/>
<comment type="subcellular location">
    <subcellularLocation>
        <location evidence="1">Membrane</location>
        <topology evidence="1">Multi-pass membrane protein</topology>
    </subcellularLocation>
</comment>
<comment type="similarity">
    <text evidence="2">Belongs to the complex I subunit 4L family.</text>
</comment>
<feature type="transmembrane region" description="Helical" evidence="7">
    <location>
        <begin position="6"/>
        <end position="26"/>
    </location>
</feature>
<organism evidence="8">
    <name type="scientific">Vannella croatica</name>
    <dbReference type="NCBI Taxonomy" id="1778588"/>
    <lineage>
        <taxon>Eukaryota</taxon>
        <taxon>Amoebozoa</taxon>
        <taxon>Discosea</taxon>
        <taxon>Flabellinia</taxon>
        <taxon>Vannellidae</taxon>
        <taxon>Vannella</taxon>
    </lineage>
</organism>
<dbReference type="AlphaFoldDB" id="A0A2I6SS00"/>
<dbReference type="PANTHER" id="PTHR11434:SF16">
    <property type="entry name" value="NADH-UBIQUINONE OXIDOREDUCTASE CHAIN 4L"/>
    <property type="match status" value="1"/>
</dbReference>
<dbReference type="Gene3D" id="1.10.287.3510">
    <property type="match status" value="1"/>
</dbReference>
<dbReference type="GO" id="GO:0042773">
    <property type="term" value="P:ATP synthesis coupled electron transport"/>
    <property type="evidence" value="ECO:0007669"/>
    <property type="project" value="InterPro"/>
</dbReference>
<accession>A0A2I6SS00</accession>
<dbReference type="InterPro" id="IPR039428">
    <property type="entry name" value="NUOK/Mnh_C1-like"/>
</dbReference>
<keyword evidence="4 7" id="KW-0812">Transmembrane</keyword>
<geneLocation type="mitochondrion" evidence="8"/>
<dbReference type="PANTHER" id="PTHR11434">
    <property type="entry name" value="NADH-UBIQUINONE OXIDOREDUCTASE SUBUNIT ND4L"/>
    <property type="match status" value="1"/>
</dbReference>
<keyword evidence="3" id="KW-0813">Transport</keyword>
<dbReference type="Pfam" id="PF00420">
    <property type="entry name" value="Oxidored_q2"/>
    <property type="match status" value="1"/>
</dbReference>
<evidence type="ECO:0000256" key="3">
    <source>
        <dbReference type="ARBA" id="ARBA00022448"/>
    </source>
</evidence>
<sequence length="102" mass="11619">MFISYIYCYFISLNILLVGILGCFLIKRNLILILICIELMLISVQLNFIVSSYNFNDLLGQIFNLFILMVAAAEVAIGLALLIINYRLRGTIETKFIYLSKG</sequence>
<evidence type="ECO:0000256" key="6">
    <source>
        <dbReference type="ARBA" id="ARBA00023136"/>
    </source>
</evidence>
<dbReference type="GO" id="GO:0016651">
    <property type="term" value="F:oxidoreductase activity, acting on NAD(P)H"/>
    <property type="evidence" value="ECO:0007669"/>
    <property type="project" value="InterPro"/>
</dbReference>
<evidence type="ECO:0000256" key="7">
    <source>
        <dbReference type="SAM" id="Phobius"/>
    </source>
</evidence>
<dbReference type="HAMAP" id="MF_01456">
    <property type="entry name" value="NDH1_NuoK"/>
    <property type="match status" value="1"/>
</dbReference>
<evidence type="ECO:0000256" key="5">
    <source>
        <dbReference type="ARBA" id="ARBA00022989"/>
    </source>
</evidence>
<name>A0A2I6SS00_9EUKA</name>
<keyword evidence="5 7" id="KW-1133">Transmembrane helix</keyword>
<evidence type="ECO:0000313" key="8">
    <source>
        <dbReference type="EMBL" id="AUO29187.1"/>
    </source>
</evidence>